<keyword evidence="6" id="KW-0732">Signal</keyword>
<dbReference type="PROSITE" id="PS51352">
    <property type="entry name" value="THIOREDOXIN_2"/>
    <property type="match status" value="1"/>
</dbReference>
<protein>
    <recommendedName>
        <fullName evidence="5">Glutathione peroxidase</fullName>
    </recommendedName>
</protein>
<evidence type="ECO:0000256" key="2">
    <source>
        <dbReference type="ARBA" id="ARBA00022559"/>
    </source>
</evidence>
<dbReference type="GO" id="GO:0034599">
    <property type="term" value="P:cellular response to oxidative stress"/>
    <property type="evidence" value="ECO:0007669"/>
    <property type="project" value="TreeGrafter"/>
</dbReference>
<dbReference type="PANTHER" id="PTHR11592">
    <property type="entry name" value="GLUTATHIONE PEROXIDASE"/>
    <property type="match status" value="1"/>
</dbReference>
<dbReference type="InterPro" id="IPR029759">
    <property type="entry name" value="GPX_AS"/>
</dbReference>
<evidence type="ECO:0000313" key="8">
    <source>
        <dbReference type="EMBL" id="SFZ76565.1"/>
    </source>
</evidence>
<organism evidence="8 9">
    <name type="scientific">Chitinimonas taiwanensis DSM 18899</name>
    <dbReference type="NCBI Taxonomy" id="1121279"/>
    <lineage>
        <taxon>Bacteria</taxon>
        <taxon>Pseudomonadati</taxon>
        <taxon>Pseudomonadota</taxon>
        <taxon>Betaproteobacteria</taxon>
        <taxon>Neisseriales</taxon>
        <taxon>Chitinibacteraceae</taxon>
        <taxon>Chitinimonas</taxon>
    </lineage>
</organism>
<sequence>MSRLAACLFALPLLAWADCPPLLKHEFKTLQGQPLNLCSMAGKPILVVNTASKCGYTRQFETLEAMYKQYKAQGLMVVGFPSNDFKQELASNKEIGDFCKLTYFIEFPMAEASSVRGEGANPFFKALAQASGQAPKWNFQKYLIAPDGKTVYPFSTPTEPDAPELLAKLKPMLKPTK</sequence>
<dbReference type="InterPro" id="IPR036249">
    <property type="entry name" value="Thioredoxin-like_sf"/>
</dbReference>
<evidence type="ECO:0000256" key="5">
    <source>
        <dbReference type="RuleBase" id="RU000499"/>
    </source>
</evidence>
<dbReference type="SUPFAM" id="SSF52833">
    <property type="entry name" value="Thioredoxin-like"/>
    <property type="match status" value="1"/>
</dbReference>
<evidence type="ECO:0000256" key="3">
    <source>
        <dbReference type="ARBA" id="ARBA00023002"/>
    </source>
</evidence>
<name>A0A1K2HIN7_9NEIS</name>
<accession>A0A1K2HIN7</accession>
<evidence type="ECO:0000256" key="6">
    <source>
        <dbReference type="SAM" id="SignalP"/>
    </source>
</evidence>
<evidence type="ECO:0000313" key="9">
    <source>
        <dbReference type="Proteomes" id="UP000186513"/>
    </source>
</evidence>
<dbReference type="InterPro" id="IPR000889">
    <property type="entry name" value="Glutathione_peroxidase"/>
</dbReference>
<keyword evidence="9" id="KW-1185">Reference proteome</keyword>
<evidence type="ECO:0000256" key="4">
    <source>
        <dbReference type="PIRSR" id="PIRSR000303-1"/>
    </source>
</evidence>
<evidence type="ECO:0000256" key="1">
    <source>
        <dbReference type="ARBA" id="ARBA00006926"/>
    </source>
</evidence>
<dbReference type="Gene3D" id="3.40.30.10">
    <property type="entry name" value="Glutaredoxin"/>
    <property type="match status" value="1"/>
</dbReference>
<dbReference type="PANTHER" id="PTHR11592:SF44">
    <property type="entry name" value="GLUTATHIONE PEROXIDASE"/>
    <property type="match status" value="1"/>
</dbReference>
<dbReference type="PIRSF" id="PIRSF000303">
    <property type="entry name" value="Glutathion_perox"/>
    <property type="match status" value="1"/>
</dbReference>
<dbReference type="EMBL" id="FPKR01000007">
    <property type="protein sequence ID" value="SFZ76565.1"/>
    <property type="molecule type" value="Genomic_DNA"/>
</dbReference>
<dbReference type="Proteomes" id="UP000186513">
    <property type="component" value="Unassembled WGS sequence"/>
</dbReference>
<proteinExistence type="inferred from homology"/>
<comment type="similarity">
    <text evidence="1 5">Belongs to the glutathione peroxidase family.</text>
</comment>
<dbReference type="Pfam" id="PF00255">
    <property type="entry name" value="GSHPx"/>
    <property type="match status" value="1"/>
</dbReference>
<keyword evidence="2 5" id="KW-0575">Peroxidase</keyword>
<reference evidence="8 9" key="1">
    <citation type="submission" date="2016-11" db="EMBL/GenBank/DDBJ databases">
        <authorList>
            <person name="Jaros S."/>
            <person name="Januszkiewicz K."/>
            <person name="Wedrychowicz H."/>
        </authorList>
    </citation>
    <scope>NUCLEOTIDE SEQUENCE [LARGE SCALE GENOMIC DNA]</scope>
    <source>
        <strain evidence="8 9">DSM 18899</strain>
    </source>
</reference>
<feature type="chain" id="PRO_5012792257" description="Glutathione peroxidase" evidence="6">
    <location>
        <begin position="18"/>
        <end position="177"/>
    </location>
</feature>
<dbReference type="CDD" id="cd00340">
    <property type="entry name" value="GSH_Peroxidase"/>
    <property type="match status" value="1"/>
</dbReference>
<dbReference type="OrthoDB" id="9785502at2"/>
<dbReference type="PRINTS" id="PR01011">
    <property type="entry name" value="GLUTPROXDASE"/>
</dbReference>
<gene>
    <name evidence="8" type="ORF">SAMN02745887_02008</name>
</gene>
<feature type="active site" evidence="4">
    <location>
        <position position="54"/>
    </location>
</feature>
<evidence type="ECO:0000259" key="7">
    <source>
        <dbReference type="PROSITE" id="PS51352"/>
    </source>
</evidence>
<feature type="domain" description="Thioredoxin" evidence="7">
    <location>
        <begin position="14"/>
        <end position="174"/>
    </location>
</feature>
<dbReference type="RefSeq" id="WP_072428517.1">
    <property type="nucleotide sequence ID" value="NZ_FPKR01000007.1"/>
</dbReference>
<dbReference type="InterPro" id="IPR013766">
    <property type="entry name" value="Thioredoxin_domain"/>
</dbReference>
<dbReference type="STRING" id="1121279.SAMN02745887_02008"/>
<keyword evidence="3 5" id="KW-0560">Oxidoreductase</keyword>
<dbReference type="PROSITE" id="PS51355">
    <property type="entry name" value="GLUTATHIONE_PEROXID_3"/>
    <property type="match status" value="1"/>
</dbReference>
<feature type="signal peptide" evidence="6">
    <location>
        <begin position="1"/>
        <end position="17"/>
    </location>
</feature>
<dbReference type="GO" id="GO:0004601">
    <property type="term" value="F:peroxidase activity"/>
    <property type="evidence" value="ECO:0007669"/>
    <property type="project" value="UniProtKB-KW"/>
</dbReference>
<dbReference type="AlphaFoldDB" id="A0A1K2HIN7"/>
<dbReference type="PROSITE" id="PS00460">
    <property type="entry name" value="GLUTATHIONE_PEROXID_1"/>
    <property type="match status" value="1"/>
</dbReference>